<keyword evidence="4" id="KW-1185">Reference proteome</keyword>
<dbReference type="EMBL" id="VCEA01000003">
    <property type="protein sequence ID" value="KAB0345562.1"/>
    <property type="molecule type" value="Genomic_DNA"/>
</dbReference>
<protein>
    <recommendedName>
        <fullName evidence="5">L antigen family member 3</fullName>
    </recommendedName>
</protein>
<evidence type="ECO:0008006" key="5">
    <source>
        <dbReference type="Google" id="ProtNLM"/>
    </source>
</evidence>
<dbReference type="PANTHER" id="PTHR31283:SF5">
    <property type="entry name" value="EKC_KEOPS COMPLEX SUBUNIT LAGE3"/>
    <property type="match status" value="1"/>
</dbReference>
<comment type="caution">
    <text evidence="3">The sequence shown here is derived from an EMBL/GenBank/DDBJ whole genome shotgun (WGS) entry which is preliminary data.</text>
</comment>
<dbReference type="PANTHER" id="PTHR31283">
    <property type="entry name" value="EKC/KEOPS COMPLEX SUBUNIT PCC1 FAMILY MEMBER"/>
    <property type="match status" value="1"/>
</dbReference>
<dbReference type="InterPro" id="IPR015419">
    <property type="entry name" value="CTAG/Pcc1"/>
</dbReference>
<dbReference type="Gene3D" id="3.30.310.50">
    <property type="entry name" value="Alpha-D-phosphohexomutase, C-terminal domain"/>
    <property type="match status" value="1"/>
</dbReference>
<dbReference type="GO" id="GO:0070525">
    <property type="term" value="P:tRNA threonylcarbamoyladenosine metabolic process"/>
    <property type="evidence" value="ECO:0007669"/>
    <property type="project" value="TreeGrafter"/>
</dbReference>
<dbReference type="AlphaFoldDB" id="A0A5N3V8D7"/>
<proteinExistence type="inferred from homology"/>
<evidence type="ECO:0000256" key="2">
    <source>
        <dbReference type="SAM" id="MobiDB-lite"/>
    </source>
</evidence>
<gene>
    <name evidence="3" type="ORF">FD754_022488</name>
</gene>
<evidence type="ECO:0000256" key="1">
    <source>
        <dbReference type="ARBA" id="ARBA00007073"/>
    </source>
</evidence>
<dbReference type="GO" id="GO:0000408">
    <property type="term" value="C:EKC/KEOPS complex"/>
    <property type="evidence" value="ECO:0007669"/>
    <property type="project" value="TreeGrafter"/>
</dbReference>
<reference evidence="3 4" key="1">
    <citation type="submission" date="2019-06" db="EMBL/GenBank/DDBJ databases">
        <title>Discovery of a novel chromosome fission-fusion reversal in muntjac.</title>
        <authorList>
            <person name="Mudd A.B."/>
            <person name="Bredeson J.V."/>
            <person name="Baum R."/>
            <person name="Hockemeyer D."/>
            <person name="Rokhsar D.S."/>
        </authorList>
    </citation>
    <scope>NUCLEOTIDE SEQUENCE [LARGE SCALE GENOMIC DNA]</scope>
    <source>
        <strain evidence="3">UTSW_UCB_Mm</strain>
        <tissue evidence="3">Fibroblast cell line</tissue>
    </source>
</reference>
<sequence length="201" mass="20323">MASEANGGGVTRATDEDAVAEAFAAGIAGGGQGVLGGACGRNGPGDPAIPGDAVSRGVPGGSGDKANPRGPSAARESSDAAGAIPQVLGAPHAPGPGGDAAPGAGVLSNRALQFNLTMSFASHEEADIARHFLTPRTQLQGPIRRDLDVNGRLLVLQLTAEDPGLLQTSIAFCLDQLSMVMRTLQHFVPPLYAKPHHRRGA</sequence>
<evidence type="ECO:0000313" key="4">
    <source>
        <dbReference type="Proteomes" id="UP000326458"/>
    </source>
</evidence>
<name>A0A5N3V8D7_MUNMU</name>
<evidence type="ECO:0000313" key="3">
    <source>
        <dbReference type="EMBL" id="KAB0345562.1"/>
    </source>
</evidence>
<feature type="compositionally biased region" description="Gly residues" evidence="2">
    <location>
        <begin position="34"/>
        <end position="43"/>
    </location>
</feature>
<accession>A0A5N3V8D7</accession>
<organism evidence="3 4">
    <name type="scientific">Muntiacus muntjak</name>
    <name type="common">Barking deer</name>
    <name type="synonym">Indian muntjac</name>
    <dbReference type="NCBI Taxonomy" id="9888"/>
    <lineage>
        <taxon>Eukaryota</taxon>
        <taxon>Metazoa</taxon>
        <taxon>Chordata</taxon>
        <taxon>Craniata</taxon>
        <taxon>Vertebrata</taxon>
        <taxon>Euteleostomi</taxon>
        <taxon>Mammalia</taxon>
        <taxon>Eutheria</taxon>
        <taxon>Laurasiatheria</taxon>
        <taxon>Artiodactyla</taxon>
        <taxon>Ruminantia</taxon>
        <taxon>Pecora</taxon>
        <taxon>Cervidae</taxon>
        <taxon>Muntiacinae</taxon>
        <taxon>Muntiacus</taxon>
    </lineage>
</organism>
<dbReference type="Pfam" id="PF09341">
    <property type="entry name" value="Pcc1"/>
    <property type="match status" value="1"/>
</dbReference>
<feature type="region of interest" description="Disordered" evidence="2">
    <location>
        <begin position="34"/>
        <end position="80"/>
    </location>
</feature>
<comment type="similarity">
    <text evidence="1">Belongs to the CTAG/PCC1 family.</text>
</comment>
<dbReference type="Proteomes" id="UP000326458">
    <property type="component" value="Unassembled WGS sequence"/>
</dbReference>